<evidence type="ECO:0000259" key="10">
    <source>
        <dbReference type="Pfam" id="PF02875"/>
    </source>
</evidence>
<evidence type="ECO:0000259" key="9">
    <source>
        <dbReference type="Pfam" id="PF01225"/>
    </source>
</evidence>
<dbReference type="SUPFAM" id="SSF53623">
    <property type="entry name" value="MurD-like peptide ligases, catalytic domain"/>
    <property type="match status" value="1"/>
</dbReference>
<evidence type="ECO:0000313" key="13">
    <source>
        <dbReference type="Proteomes" id="UP001401887"/>
    </source>
</evidence>
<dbReference type="EC" id="6.3.2.-" evidence="7"/>
<dbReference type="InterPro" id="IPR036565">
    <property type="entry name" value="Mur-like_cat_sf"/>
</dbReference>
<evidence type="ECO:0000256" key="1">
    <source>
        <dbReference type="ARBA" id="ARBA00005898"/>
    </source>
</evidence>
<gene>
    <name evidence="7 12" type="primary">murE</name>
    <name evidence="12" type="ORF">Dcar01_02989</name>
</gene>
<evidence type="ECO:0000256" key="8">
    <source>
        <dbReference type="RuleBase" id="RU004135"/>
    </source>
</evidence>
<dbReference type="GO" id="GO:0016874">
    <property type="term" value="F:ligase activity"/>
    <property type="evidence" value="ECO:0007669"/>
    <property type="project" value="UniProtKB-KW"/>
</dbReference>
<comment type="caution">
    <text evidence="12">The sequence shown here is derived from an EMBL/GenBank/DDBJ whole genome shotgun (WGS) entry which is preliminary data.</text>
</comment>
<comment type="PTM">
    <text evidence="7">Carboxylation is probably crucial for Mg(2+) binding and, consequently, for the gamma-phosphate positioning of ATP.</text>
</comment>
<feature type="domain" description="Mur ligase N-terminal catalytic" evidence="9">
    <location>
        <begin position="22"/>
        <end position="89"/>
    </location>
</feature>
<keyword evidence="4 7" id="KW-0573">Peptidoglycan synthesis</keyword>
<dbReference type="PANTHER" id="PTHR23135:SF4">
    <property type="entry name" value="UDP-N-ACETYLMURAMOYL-L-ALANYL-D-GLUTAMATE--2,6-DIAMINOPIMELATE LIGASE MURE HOMOLOG, CHLOROPLASTIC"/>
    <property type="match status" value="1"/>
</dbReference>
<feature type="binding site" evidence="7">
    <location>
        <begin position="110"/>
        <end position="116"/>
    </location>
    <ligand>
        <name>ATP</name>
        <dbReference type="ChEBI" id="CHEBI:30616"/>
    </ligand>
</feature>
<dbReference type="InterPro" id="IPR035911">
    <property type="entry name" value="MurE/MurF_N"/>
</dbReference>
<feature type="domain" description="Mur ligase central" evidence="11">
    <location>
        <begin position="108"/>
        <end position="308"/>
    </location>
</feature>
<evidence type="ECO:0000256" key="7">
    <source>
        <dbReference type="HAMAP-Rule" id="MF_00208"/>
    </source>
</evidence>
<dbReference type="SUPFAM" id="SSF53244">
    <property type="entry name" value="MurD-like peptide ligases, peptide-binding domain"/>
    <property type="match status" value="1"/>
</dbReference>
<dbReference type="NCBIfam" id="TIGR01085">
    <property type="entry name" value="murE"/>
    <property type="match status" value="1"/>
</dbReference>
<organism evidence="12 13">
    <name type="scientific">Deinococcus carri</name>
    <dbReference type="NCBI Taxonomy" id="1211323"/>
    <lineage>
        <taxon>Bacteria</taxon>
        <taxon>Thermotogati</taxon>
        <taxon>Deinococcota</taxon>
        <taxon>Deinococci</taxon>
        <taxon>Deinococcales</taxon>
        <taxon>Deinococcaceae</taxon>
        <taxon>Deinococcus</taxon>
    </lineage>
</organism>
<evidence type="ECO:0000256" key="2">
    <source>
        <dbReference type="ARBA" id="ARBA00022618"/>
    </source>
</evidence>
<dbReference type="NCBIfam" id="NF001126">
    <property type="entry name" value="PRK00139.1-4"/>
    <property type="match status" value="1"/>
</dbReference>
<evidence type="ECO:0000256" key="3">
    <source>
        <dbReference type="ARBA" id="ARBA00022960"/>
    </source>
</evidence>
<evidence type="ECO:0000256" key="5">
    <source>
        <dbReference type="ARBA" id="ARBA00023306"/>
    </source>
</evidence>
<dbReference type="InterPro" id="IPR036615">
    <property type="entry name" value="Mur_ligase_C_dom_sf"/>
</dbReference>
<sequence length="486" mass="51729">MRLPDLAAALRLPASGLPDVEVRGVTHNAAWVQPGFAFVAIRGARFDGHSFLPDVAAKGAVAVLGEGLPDGLPSPLPYLAVPDARAALADAAAALAGHPSRELKVVGVTGTDGKTTTSWLTRHLLRAAGLPTGLLSTVGYELPDGDLRHFPAHFTTPEAPQVQQTLREMVEAGGQAVVLEASSHALALDRVRGVDWDVAVWTHLSSEHLDFHGTLENYFADKRKLVERAPFAVLNVDDPWTAQLRGLAPLETTYSAENQHADWRATGIQERATGLHFHVTSPLGEFDAHLPMIGRFNVANALAGMAAAAHLGGAAAQLVEGLASFRGVPGRMELVPGTEADPRVIVDFAHTPPSLEKALSTLRATTQGRLWVLLGSAGGPRDPGKRAPLGEVATRLADHAVFTEEDHRDTPLADILREMERGAAGRSNFNSIGDRREAIRYVIQAAQPGDTVLLAGKGPEDTLERGSEVIPWNEVAEARAALTQRS</sequence>
<keyword evidence="6 7" id="KW-0961">Cell wall biogenesis/degradation</keyword>
<dbReference type="EMBL" id="BAABRP010000015">
    <property type="protein sequence ID" value="GAA5514234.1"/>
    <property type="molecule type" value="Genomic_DNA"/>
</dbReference>
<dbReference type="SUPFAM" id="SSF63418">
    <property type="entry name" value="MurE/MurF N-terminal domain"/>
    <property type="match status" value="1"/>
</dbReference>
<keyword evidence="7" id="KW-0547">Nucleotide-binding</keyword>
<keyword evidence="3 7" id="KW-0133">Cell shape</keyword>
<keyword evidence="7" id="KW-0460">Magnesium</keyword>
<dbReference type="Gene3D" id="3.90.190.20">
    <property type="entry name" value="Mur ligase, C-terminal domain"/>
    <property type="match status" value="1"/>
</dbReference>
<keyword evidence="2 7" id="KW-0132">Cell division</keyword>
<feature type="binding site" evidence="7">
    <location>
        <position position="182"/>
    </location>
    <ligand>
        <name>UDP-N-acetyl-alpha-D-muramoyl-L-alanyl-D-glutamate</name>
        <dbReference type="ChEBI" id="CHEBI:83900"/>
    </ligand>
</feature>
<reference evidence="12 13" key="1">
    <citation type="submission" date="2024-02" db="EMBL/GenBank/DDBJ databases">
        <title>Deinococcus carri NBRC 110142.</title>
        <authorList>
            <person name="Ichikawa N."/>
            <person name="Katano-Makiyama Y."/>
            <person name="Hidaka K."/>
        </authorList>
    </citation>
    <scope>NUCLEOTIDE SEQUENCE [LARGE SCALE GENOMIC DNA]</scope>
    <source>
        <strain evidence="12 13">NBRC 110142</strain>
    </source>
</reference>
<dbReference type="Pfam" id="PF08245">
    <property type="entry name" value="Mur_ligase_M"/>
    <property type="match status" value="1"/>
</dbReference>
<feature type="binding site" evidence="7">
    <location>
        <position position="190"/>
    </location>
    <ligand>
        <name>UDP-N-acetyl-alpha-D-muramoyl-L-alanyl-D-glutamate</name>
        <dbReference type="ChEBI" id="CHEBI:83900"/>
    </ligand>
</feature>
<comment type="similarity">
    <text evidence="1 7">Belongs to the MurCDEF family. MurE subfamily.</text>
</comment>
<feature type="modified residue" description="N6-carboxylysine" evidence="7">
    <location>
        <position position="222"/>
    </location>
</feature>
<comment type="pathway">
    <text evidence="7 8">Cell wall biogenesis; peptidoglycan biosynthesis.</text>
</comment>
<evidence type="ECO:0000256" key="6">
    <source>
        <dbReference type="ARBA" id="ARBA00023316"/>
    </source>
</evidence>
<comment type="subcellular location">
    <subcellularLocation>
        <location evidence="7 8">Cytoplasm</location>
    </subcellularLocation>
</comment>
<comment type="caution">
    <text evidence="7">Lacks conserved residue(s) required for the propagation of feature annotation.</text>
</comment>
<dbReference type="Gene3D" id="3.40.1390.10">
    <property type="entry name" value="MurE/MurF, N-terminal domain"/>
    <property type="match status" value="1"/>
</dbReference>
<proteinExistence type="inferred from homology"/>
<dbReference type="Gene3D" id="3.40.1190.10">
    <property type="entry name" value="Mur-like, catalytic domain"/>
    <property type="match status" value="1"/>
</dbReference>
<feature type="domain" description="Mur ligase C-terminal" evidence="10">
    <location>
        <begin position="330"/>
        <end position="458"/>
    </location>
</feature>
<dbReference type="PANTHER" id="PTHR23135">
    <property type="entry name" value="MUR LIGASE FAMILY MEMBER"/>
    <property type="match status" value="1"/>
</dbReference>
<dbReference type="InterPro" id="IPR004101">
    <property type="entry name" value="Mur_ligase_C"/>
</dbReference>
<name>A0ABP9WA84_9DEIO</name>
<dbReference type="RefSeq" id="WP_345466687.1">
    <property type="nucleotide sequence ID" value="NZ_BAABRP010000015.1"/>
</dbReference>
<dbReference type="Pfam" id="PF02875">
    <property type="entry name" value="Mur_ligase_C"/>
    <property type="match status" value="1"/>
</dbReference>
<feature type="binding site" evidence="7">
    <location>
        <begin position="155"/>
        <end position="156"/>
    </location>
    <ligand>
        <name>UDP-N-acetyl-alpha-D-muramoyl-L-alanyl-D-glutamate</name>
        <dbReference type="ChEBI" id="CHEBI:83900"/>
    </ligand>
</feature>
<protein>
    <recommendedName>
        <fullName evidence="7">UDP-N-acetylmuramyl-tripeptide synthetase</fullName>
        <ecNumber evidence="7">6.3.2.-</ecNumber>
    </recommendedName>
    <alternativeName>
        <fullName evidence="7">UDP-MurNAc-tripeptide synthetase</fullName>
    </alternativeName>
</protein>
<evidence type="ECO:0000259" key="11">
    <source>
        <dbReference type="Pfam" id="PF08245"/>
    </source>
</evidence>
<dbReference type="Pfam" id="PF01225">
    <property type="entry name" value="Mur_ligase"/>
    <property type="match status" value="1"/>
</dbReference>
<keyword evidence="5 7" id="KW-0131">Cell cycle</keyword>
<evidence type="ECO:0000256" key="4">
    <source>
        <dbReference type="ARBA" id="ARBA00022984"/>
    </source>
</evidence>
<keyword evidence="7 12" id="KW-0436">Ligase</keyword>
<dbReference type="InterPro" id="IPR005761">
    <property type="entry name" value="UDP-N-AcMur-Glu-dNH2Pim_ligase"/>
</dbReference>
<comment type="cofactor">
    <cofactor evidence="7">
        <name>Mg(2+)</name>
        <dbReference type="ChEBI" id="CHEBI:18420"/>
    </cofactor>
</comment>
<dbReference type="InterPro" id="IPR013221">
    <property type="entry name" value="Mur_ligase_cen"/>
</dbReference>
<dbReference type="InterPro" id="IPR000713">
    <property type="entry name" value="Mur_ligase_N"/>
</dbReference>
<dbReference type="HAMAP" id="MF_00208">
    <property type="entry name" value="MurE"/>
    <property type="match status" value="1"/>
</dbReference>
<keyword evidence="13" id="KW-1185">Reference proteome</keyword>
<evidence type="ECO:0000313" key="12">
    <source>
        <dbReference type="EMBL" id="GAA5514234.1"/>
    </source>
</evidence>
<dbReference type="Proteomes" id="UP001401887">
    <property type="component" value="Unassembled WGS sequence"/>
</dbReference>
<accession>A0ABP9WA84</accession>
<comment type="function">
    <text evidence="7">Catalyzes the addition of an amino acid to the nucleotide precursor UDP-N-acetylmuramoyl-L-alanyl-D-glutamate (UMAG) in the biosynthesis of bacterial cell-wall peptidoglycan.</text>
</comment>
<keyword evidence="7" id="KW-0963">Cytoplasm</keyword>
<keyword evidence="7" id="KW-0067">ATP-binding</keyword>